<evidence type="ECO:0000313" key="2">
    <source>
        <dbReference type="EMBL" id="GAA4925926.1"/>
    </source>
</evidence>
<proteinExistence type="predicted"/>
<sequence length="455" mass="48344">MTAWNVFTDLGFICLLLLIGAFLRAKVTFIQSLFLPASLIAGVLGLLLGPQMLNVIPFSEGLSDYAGILIAVVFAALPFTSQLSSFSKAAKNVVTTWAVSQSVVVLQWGVGLLFGLGIIALIFANIPDGFGLMMAAGFMGGHGTAAAIADVYGDQWPDAQSLGMTAATVGIIVSVVGGILIIKWESQRGNTAYLKNFKDLPQELRSGLVRPERRESIAHSPVSTMSIDPLIYHAGLVLGIAGVSYLAASWLSGLGQGLSIPTFSVAFLAGFAVLFLLKRLGAMDHFDRRLFERTSSSSTDLLVAFGVASINPAVVLAYAGPLAMLLIFGVVFIAFFYFVIAKRLFTDHPVEQSIFLWGWNTGTVAMGIALLRVVDPEMRSKTLDYYGIAYVPIGFADIAIIALLPVFVMSGLAWPAALLLTFAGIALLGLARFTVSKPQVVTAAPTGEAIEPTRG</sequence>
<feature type="transmembrane region" description="Helical" evidence="1">
    <location>
        <begin position="65"/>
        <end position="84"/>
    </location>
</feature>
<feature type="transmembrane region" description="Helical" evidence="1">
    <location>
        <begin position="385"/>
        <end position="409"/>
    </location>
</feature>
<dbReference type="InterPro" id="IPR004445">
    <property type="entry name" value="GltS"/>
</dbReference>
<reference evidence="3" key="1">
    <citation type="journal article" date="2019" name="Int. J. Syst. Evol. Microbiol.">
        <title>The Global Catalogue of Microorganisms (GCM) 10K type strain sequencing project: providing services to taxonomists for standard genome sequencing and annotation.</title>
        <authorList>
            <consortium name="The Broad Institute Genomics Platform"/>
            <consortium name="The Broad Institute Genome Sequencing Center for Infectious Disease"/>
            <person name="Wu L."/>
            <person name="Ma J."/>
        </authorList>
    </citation>
    <scope>NUCLEOTIDE SEQUENCE [LARGE SCALE GENOMIC DNA]</scope>
    <source>
        <strain evidence="3">JCM 19129</strain>
    </source>
</reference>
<evidence type="ECO:0000313" key="3">
    <source>
        <dbReference type="Proteomes" id="UP001500368"/>
    </source>
</evidence>
<dbReference type="PANTHER" id="PTHR36178">
    <property type="entry name" value="SLR0625 PROTEIN"/>
    <property type="match status" value="1"/>
</dbReference>
<dbReference type="PANTHER" id="PTHR36178:SF1">
    <property type="entry name" value="SODIUM_GLUTAMATE SYMPORTER"/>
    <property type="match status" value="1"/>
</dbReference>
<accession>A0ABP9G2B5</accession>
<organism evidence="2 3">
    <name type="scientific">Nesterenkonia rhizosphaerae</name>
    <dbReference type="NCBI Taxonomy" id="1348272"/>
    <lineage>
        <taxon>Bacteria</taxon>
        <taxon>Bacillati</taxon>
        <taxon>Actinomycetota</taxon>
        <taxon>Actinomycetes</taxon>
        <taxon>Micrococcales</taxon>
        <taxon>Micrococcaceae</taxon>
        <taxon>Nesterenkonia</taxon>
    </lineage>
</organism>
<keyword evidence="1" id="KW-0812">Transmembrane</keyword>
<name>A0ABP9G2B5_9MICC</name>
<feature type="transmembrane region" description="Helical" evidence="1">
    <location>
        <begin position="161"/>
        <end position="182"/>
    </location>
</feature>
<comment type="caution">
    <text evidence="2">The sequence shown here is derived from an EMBL/GenBank/DDBJ whole genome shotgun (WGS) entry which is preliminary data.</text>
</comment>
<keyword evidence="1" id="KW-0472">Membrane</keyword>
<feature type="transmembrane region" description="Helical" evidence="1">
    <location>
        <begin position="230"/>
        <end position="252"/>
    </location>
</feature>
<feature type="transmembrane region" description="Helical" evidence="1">
    <location>
        <begin position="35"/>
        <end position="53"/>
    </location>
</feature>
<feature type="transmembrane region" description="Helical" evidence="1">
    <location>
        <begin position="353"/>
        <end position="373"/>
    </location>
</feature>
<dbReference type="Pfam" id="PF03616">
    <property type="entry name" value="Glt_symporter"/>
    <property type="match status" value="1"/>
</dbReference>
<feature type="transmembrane region" description="Helical" evidence="1">
    <location>
        <begin position="322"/>
        <end position="341"/>
    </location>
</feature>
<feature type="transmembrane region" description="Helical" evidence="1">
    <location>
        <begin position="104"/>
        <end position="123"/>
    </location>
</feature>
<gene>
    <name evidence="2" type="ORF">GCM10025790_24580</name>
</gene>
<evidence type="ECO:0000256" key="1">
    <source>
        <dbReference type="SAM" id="Phobius"/>
    </source>
</evidence>
<dbReference type="Proteomes" id="UP001500368">
    <property type="component" value="Unassembled WGS sequence"/>
</dbReference>
<feature type="transmembrane region" description="Helical" evidence="1">
    <location>
        <begin position="416"/>
        <end position="435"/>
    </location>
</feature>
<keyword evidence="3" id="KW-1185">Reference proteome</keyword>
<feature type="transmembrane region" description="Helical" evidence="1">
    <location>
        <begin position="258"/>
        <end position="277"/>
    </location>
</feature>
<keyword evidence="1" id="KW-1133">Transmembrane helix</keyword>
<dbReference type="EMBL" id="BAABLW010000007">
    <property type="protein sequence ID" value="GAA4925926.1"/>
    <property type="molecule type" value="Genomic_DNA"/>
</dbReference>
<dbReference type="RefSeq" id="WP_345478297.1">
    <property type="nucleotide sequence ID" value="NZ_BAABLW010000007.1"/>
</dbReference>
<protein>
    <submittedName>
        <fullName evidence="2">Sodium/glutamate symporter</fullName>
    </submittedName>
</protein>